<accession>A0ABQ9I614</accession>
<organism evidence="1 2">
    <name type="scientific">Dryococelus australis</name>
    <dbReference type="NCBI Taxonomy" id="614101"/>
    <lineage>
        <taxon>Eukaryota</taxon>
        <taxon>Metazoa</taxon>
        <taxon>Ecdysozoa</taxon>
        <taxon>Arthropoda</taxon>
        <taxon>Hexapoda</taxon>
        <taxon>Insecta</taxon>
        <taxon>Pterygota</taxon>
        <taxon>Neoptera</taxon>
        <taxon>Polyneoptera</taxon>
        <taxon>Phasmatodea</taxon>
        <taxon>Verophasmatodea</taxon>
        <taxon>Anareolatae</taxon>
        <taxon>Phasmatidae</taxon>
        <taxon>Eurycanthinae</taxon>
        <taxon>Dryococelus</taxon>
    </lineage>
</organism>
<reference evidence="1 2" key="1">
    <citation type="submission" date="2023-02" db="EMBL/GenBank/DDBJ databases">
        <title>LHISI_Scaffold_Assembly.</title>
        <authorList>
            <person name="Stuart O.P."/>
            <person name="Cleave R."/>
            <person name="Magrath M.J.L."/>
            <person name="Mikheyev A.S."/>
        </authorList>
    </citation>
    <scope>NUCLEOTIDE SEQUENCE [LARGE SCALE GENOMIC DNA]</scope>
    <source>
        <strain evidence="1">Daus_M_001</strain>
        <tissue evidence="1">Leg muscle</tissue>
    </source>
</reference>
<sequence length="269" mass="29396">MKKKFPCLNYLRIQPIFAANIFKCCVALCNFSRDANEDVGLPDGENEEGNIEGSAFEDDDPILPAAFAKQPRTYRVCACGSRAAQRGKGHVPRSHLAGNAAMRAPGRLTVLGNRRRLAPGGPTRSLSDAIRTQHVLTPHPPTYTTSTSFCLREECSSATRQTRNLFLFSRPPVAQSVGAPPMREALVRIPGKAWGCTRADNVRAAPQETSHEGLAYMYQCNTVAAAPPRPILKPLIHDSPLYEKHVAAAQLLAQTPRCLMRHKVGLSTD</sequence>
<comment type="caution">
    <text evidence="1">The sequence shown here is derived from an EMBL/GenBank/DDBJ whole genome shotgun (WGS) entry which is preliminary data.</text>
</comment>
<protein>
    <submittedName>
        <fullName evidence="1">Uncharacterized protein</fullName>
    </submittedName>
</protein>
<keyword evidence="2" id="KW-1185">Reference proteome</keyword>
<name>A0ABQ9I614_9NEOP</name>
<evidence type="ECO:0000313" key="2">
    <source>
        <dbReference type="Proteomes" id="UP001159363"/>
    </source>
</evidence>
<dbReference type="Proteomes" id="UP001159363">
    <property type="component" value="Chromosome 2"/>
</dbReference>
<evidence type="ECO:0000313" key="1">
    <source>
        <dbReference type="EMBL" id="KAJ8892070.1"/>
    </source>
</evidence>
<proteinExistence type="predicted"/>
<dbReference type="EMBL" id="JARBHB010000002">
    <property type="protein sequence ID" value="KAJ8892070.1"/>
    <property type="molecule type" value="Genomic_DNA"/>
</dbReference>
<gene>
    <name evidence="1" type="ORF">PR048_004646</name>
</gene>